<keyword evidence="3" id="KW-1185">Reference proteome</keyword>
<dbReference type="Proteomes" id="UP000276215">
    <property type="component" value="Unassembled WGS sequence"/>
</dbReference>
<feature type="compositionally biased region" description="Polar residues" evidence="1">
    <location>
        <begin position="175"/>
        <end position="184"/>
    </location>
</feature>
<gene>
    <name evidence="2" type="ORF">L873DRAFT_402823</name>
</gene>
<evidence type="ECO:0000313" key="2">
    <source>
        <dbReference type="EMBL" id="RPA90601.1"/>
    </source>
</evidence>
<dbReference type="AlphaFoldDB" id="A0A3N4J203"/>
<feature type="region of interest" description="Disordered" evidence="1">
    <location>
        <begin position="350"/>
        <end position="409"/>
    </location>
</feature>
<protein>
    <submittedName>
        <fullName evidence="2">Uncharacterized protein</fullName>
    </submittedName>
</protein>
<reference evidence="2 3" key="1">
    <citation type="journal article" date="2018" name="Nat. Ecol. Evol.">
        <title>Pezizomycetes genomes reveal the molecular basis of ectomycorrhizal truffle lifestyle.</title>
        <authorList>
            <person name="Murat C."/>
            <person name="Payen T."/>
            <person name="Noel B."/>
            <person name="Kuo A."/>
            <person name="Morin E."/>
            <person name="Chen J."/>
            <person name="Kohler A."/>
            <person name="Krizsan K."/>
            <person name="Balestrini R."/>
            <person name="Da Silva C."/>
            <person name="Montanini B."/>
            <person name="Hainaut M."/>
            <person name="Levati E."/>
            <person name="Barry K.W."/>
            <person name="Belfiori B."/>
            <person name="Cichocki N."/>
            <person name="Clum A."/>
            <person name="Dockter R.B."/>
            <person name="Fauchery L."/>
            <person name="Guy J."/>
            <person name="Iotti M."/>
            <person name="Le Tacon F."/>
            <person name="Lindquist E.A."/>
            <person name="Lipzen A."/>
            <person name="Malagnac F."/>
            <person name="Mello A."/>
            <person name="Molinier V."/>
            <person name="Miyauchi S."/>
            <person name="Poulain J."/>
            <person name="Riccioni C."/>
            <person name="Rubini A."/>
            <person name="Sitrit Y."/>
            <person name="Splivallo R."/>
            <person name="Traeger S."/>
            <person name="Wang M."/>
            <person name="Zifcakova L."/>
            <person name="Wipf D."/>
            <person name="Zambonelli A."/>
            <person name="Paolocci F."/>
            <person name="Nowrousian M."/>
            <person name="Ottonello S."/>
            <person name="Baldrian P."/>
            <person name="Spatafora J.W."/>
            <person name="Henrissat B."/>
            <person name="Nagy L.G."/>
            <person name="Aury J.M."/>
            <person name="Wincker P."/>
            <person name="Grigoriev I.V."/>
            <person name="Bonfante P."/>
            <person name="Martin F.M."/>
        </authorList>
    </citation>
    <scope>NUCLEOTIDE SEQUENCE [LARGE SCALE GENOMIC DNA]</scope>
    <source>
        <strain evidence="2 3">120613-1</strain>
    </source>
</reference>
<sequence>MSNSRICFPTPITKSGLRGFLDSCSPRLMDEEILLAPQSSDPSLSLPKTGASILPSSEVVSRCNHLSSMILTSPDPTARARWLHELLTLTLSLSTQLTTAKNALNTEVARSVDMRSTNCRLEKHLTAVEEALEKTVSMLTVQAAVTASARASIREKDAEINEKNMEVEKMKESTKQSTNANFANNGKKVPKVNGIGGGIEDRNRDETGVPAGSDEKIGNEFTWGSKSNPDSLSAHIAALEKELKAEKGRTAGFRKLLNSALDECGLLQTSLAEATYSGRSPLAEIPSYKEEELRTPTGREKQRLQTLREANDIKSQRHHKKRAPRQRAEWIFGKEAARELPVTAEEIDDSGPFVITSGEDGTTLSSKNGGDPFSEENRSKRYMTFPPEVAPMSYRPGAGSRRGNAIYAL</sequence>
<proteinExistence type="predicted"/>
<dbReference type="OrthoDB" id="5422989at2759"/>
<organism evidence="2 3">
    <name type="scientific">Choiromyces venosus 120613-1</name>
    <dbReference type="NCBI Taxonomy" id="1336337"/>
    <lineage>
        <taxon>Eukaryota</taxon>
        <taxon>Fungi</taxon>
        <taxon>Dikarya</taxon>
        <taxon>Ascomycota</taxon>
        <taxon>Pezizomycotina</taxon>
        <taxon>Pezizomycetes</taxon>
        <taxon>Pezizales</taxon>
        <taxon>Tuberaceae</taxon>
        <taxon>Choiromyces</taxon>
    </lineage>
</organism>
<name>A0A3N4J203_9PEZI</name>
<feature type="compositionally biased region" description="Polar residues" evidence="1">
    <location>
        <begin position="359"/>
        <end position="368"/>
    </location>
</feature>
<dbReference type="EMBL" id="ML120519">
    <property type="protein sequence ID" value="RPA90601.1"/>
    <property type="molecule type" value="Genomic_DNA"/>
</dbReference>
<evidence type="ECO:0000256" key="1">
    <source>
        <dbReference type="SAM" id="MobiDB-lite"/>
    </source>
</evidence>
<evidence type="ECO:0000313" key="3">
    <source>
        <dbReference type="Proteomes" id="UP000276215"/>
    </source>
</evidence>
<feature type="region of interest" description="Disordered" evidence="1">
    <location>
        <begin position="168"/>
        <end position="224"/>
    </location>
</feature>
<accession>A0A3N4J203</accession>
<feature type="compositionally biased region" description="Basic and acidic residues" evidence="1">
    <location>
        <begin position="199"/>
        <end position="218"/>
    </location>
</feature>